<dbReference type="RefSeq" id="WP_126991663.1">
    <property type="nucleotide sequence ID" value="NZ_JTFC01000041.1"/>
</dbReference>
<keyword evidence="6" id="KW-1185">Reference proteome</keyword>
<comment type="caution">
    <text evidence="5">The sequence shown here is derived from an EMBL/GenBank/DDBJ whole genome shotgun (WGS) entry which is preliminary data.</text>
</comment>
<evidence type="ECO:0000313" key="5">
    <source>
        <dbReference type="EMBL" id="RUS53112.1"/>
    </source>
</evidence>
<dbReference type="EMBL" id="JTFC01000041">
    <property type="protein sequence ID" value="RUS53112.1"/>
    <property type="molecule type" value="Genomic_DNA"/>
</dbReference>
<dbReference type="InterPro" id="IPR043782">
    <property type="entry name" value="DUF5724"/>
</dbReference>
<evidence type="ECO:0000256" key="1">
    <source>
        <dbReference type="SAM" id="Coils"/>
    </source>
</evidence>
<feature type="domain" description="DUF4132" evidence="2">
    <location>
        <begin position="1237"/>
        <end position="1405"/>
    </location>
</feature>
<feature type="domain" description="DUF7737" evidence="4">
    <location>
        <begin position="1495"/>
        <end position="1596"/>
    </location>
</feature>
<dbReference type="InterPro" id="IPR056639">
    <property type="entry name" value="DUF7737"/>
</dbReference>
<name>A0A433RQQ6_9BACL</name>
<organism evidence="5 6">
    <name type="scientific">Candidatus Kurthia intestinigallinarum</name>
    <dbReference type="NCBI Taxonomy" id="1562256"/>
    <lineage>
        <taxon>Bacteria</taxon>
        <taxon>Bacillati</taxon>
        <taxon>Bacillota</taxon>
        <taxon>Bacilli</taxon>
        <taxon>Bacillales</taxon>
        <taxon>Caryophanaceae</taxon>
        <taxon>Kurthia</taxon>
    </lineage>
</organism>
<reference evidence="5 6" key="1">
    <citation type="submission" date="2014-11" db="EMBL/GenBank/DDBJ databases">
        <title>Genome sequence and analysis of novel Kurthia sp.</title>
        <authorList>
            <person name="Lawson J.N."/>
            <person name="Gonzalez J.E."/>
            <person name="Rinauldi L."/>
            <person name="Xuan Z."/>
            <person name="Firman A."/>
            <person name="Shaddox L."/>
            <person name="Trudeau A."/>
            <person name="Shah S."/>
            <person name="Reiman D."/>
        </authorList>
    </citation>
    <scope>NUCLEOTIDE SEQUENCE [LARGE SCALE GENOMIC DNA]</scope>
    <source>
        <strain evidence="5 6">3B1D</strain>
    </source>
</reference>
<evidence type="ECO:0000259" key="3">
    <source>
        <dbReference type="Pfam" id="PF18991"/>
    </source>
</evidence>
<dbReference type="Pfam" id="PF18991">
    <property type="entry name" value="DUF5724"/>
    <property type="match status" value="1"/>
</dbReference>
<dbReference type="SUPFAM" id="SSF48371">
    <property type="entry name" value="ARM repeat"/>
    <property type="match status" value="1"/>
</dbReference>
<dbReference type="Proteomes" id="UP000288623">
    <property type="component" value="Unassembled WGS sequence"/>
</dbReference>
<dbReference type="Pfam" id="PF13569">
    <property type="entry name" value="DUF4132"/>
    <property type="match status" value="1"/>
</dbReference>
<dbReference type="OrthoDB" id="9763697at2"/>
<accession>A0A433RQQ6</accession>
<evidence type="ECO:0000313" key="6">
    <source>
        <dbReference type="Proteomes" id="UP000288623"/>
    </source>
</evidence>
<feature type="domain" description="DUF5724" evidence="3">
    <location>
        <begin position="18"/>
        <end position="1196"/>
    </location>
</feature>
<feature type="coiled-coil region" evidence="1">
    <location>
        <begin position="1252"/>
        <end position="1279"/>
    </location>
</feature>
<protein>
    <recommendedName>
        <fullName evidence="7">DUF4132 domain-containing protein</fullName>
    </recommendedName>
</protein>
<evidence type="ECO:0008006" key="7">
    <source>
        <dbReference type="Google" id="ProtNLM"/>
    </source>
</evidence>
<keyword evidence="1" id="KW-0175">Coiled coil</keyword>
<evidence type="ECO:0000259" key="2">
    <source>
        <dbReference type="Pfam" id="PF13569"/>
    </source>
</evidence>
<gene>
    <name evidence="5" type="ORF">QI30_16335</name>
</gene>
<sequence length="1598" mass="184396">MDKWLVMEEQLRDSGNVQYYELETSFRKLEIESFDELLTGRFSKMLEGMLDKARFTIWQQIMQLLQKLPYQKGHMRRSFRAPNNPMLHNHAIIEVIRLLLAGYAVNMKGVYESTARMTYDNGAKCYVNADNEILAPAGIYKYALALLLDEEDEETIAFVEDVLWKNGAHLLFDYALIQAIMMSENEEMYKLLANVFKAAQNQEGVRQAIVENIDSGTFKAQCFFTKLLVENDFVRFSSVIRAVDVWFGFGYEAKDKKKVQHILELVLKGLKEGEEALLESDNAQEVYVGLWLMASQDVELVLKRLPSLLKQAPHIQHVTLYALSQLGMHHELGERLYDYSLEADTLQAFALAYPMVVGELPYFSRYYNFDATNRLTSYHENHPWLMRRSKELLAKLESVEQQINGEDWVSDHAPFPFLTVQLNKGKLRRLKTALFITLKDDVALEEVAAQVPKWAVDDRAYFYHIVTVYKPNLSFILQALKDRSSATREDALDMLDAYAFPLVEFADAAETLLKQKSGTMRQAVIKLLKKQPLEDIKRYASHLLTNKNEMIRLGALELLVEVKEDIQVGPFIAQLPEPTEKEQHFLSLLEEEAVEEAELPPIVFSLEFDKSVPFTLKQFAHYDLKKLREKFGHLQQVIEQYANETYEVEMYTGTTETRLIGNNLTREHGQDYDFYSIDGLPLAEVWTTALKDSQLTSTDLYIYYTFQAIARNFHFARNTEDIAFNEQFLAGLDPESAFRELRQGLYMQQISTLLEFSVQRGEGPLQKELRAHFDAPIPFSTFANGLVLDYITQAKGSDFVNTYYEGSLSKSRKVTFIRSLIVAVDRQLYYGRELAQLLYTNQQLDEAPEMAFEHLSQHNFLFAHELDMVLPAHLRYFIEHKYYRLLDLEYSKKEIAVSKKADEVRACVHEISADVIAGEIARGDLEAPLTGLVSSLGRIYGIDYFVAILTALGDEKLSRNYVYSASVRKDSLSMLLEKTQPDTEEAKEYVFKALEKAQFTDERLIEAMLYNTTWLPLLSEFVGWKGLANVAWYFVAHTSEYSDEFEKAHMKEYSAIEADEFEDGAFDRHWFLTAYDEIGPERFAIVYEAAKYSASGGNHRRAQMYAKATLGELGGEELRSEIEAKRNKDKLRAYSLLPVDKEQATERYMYFQKFAKESKKFGAQRRASETKAAQMAIANLAQQVGRGNVKQFMWEMELSQWLTKIQPYFEPVEVEDVTLQLVREGEKVVLQISKQDKLLKNVPARLKKHPIVMEIQEAKKEATEQYRRARSELEEAMCEEAVFDSDIVKKLLQHSLLRELLTQLVWKQGEQFFYLTDDFYSVEHKQLPISGQIMIAHPAHFYAAKNWRQWQHFVYNEEWQQPFKQLFREFYVATADELEQMKTTRFEGHQIQPKKAVALLRERKWEIGYYEPVRQISYAYNVVTYLDFTYDDYTPADVEAPTIGTVYFAERMTGNGKKIESLSPVYFSEMMRDLDLVASVAHVGEVDPEASHSTVEMRAVIAEEVALLFGFDHITVKSPHVLIDGQLGSYSLHLGSGHVHQQGGTMIPIATIPSQHRGRVFLPFVDEDPKTAEIMAKLLLFAQDDQINDPKIRQYITQ</sequence>
<evidence type="ECO:0000259" key="4">
    <source>
        <dbReference type="Pfam" id="PF24879"/>
    </source>
</evidence>
<dbReference type="InterPro" id="IPR016024">
    <property type="entry name" value="ARM-type_fold"/>
</dbReference>
<dbReference type="Pfam" id="PF24879">
    <property type="entry name" value="DUF7737"/>
    <property type="match status" value="1"/>
</dbReference>
<proteinExistence type="predicted"/>
<dbReference type="InterPro" id="IPR025406">
    <property type="entry name" value="DUF4132"/>
</dbReference>